<sequence>MIACWEFEFDVTPLALKFGSISSYDCEACGMIFPTSPSLLDSEFVQSWRKEGEKSKLSRKRGGASRLAERPKKCSELHPLGRHALQSASAGLLSFKGWRSAPCRAPRTPRTPSSPILFTLSHACSLVL</sequence>
<keyword evidence="2" id="KW-1185">Reference proteome</keyword>
<dbReference type="AlphaFoldDB" id="A0AAF0QBV5"/>
<organism evidence="1 2">
    <name type="scientific">Solanum verrucosum</name>
    <dbReference type="NCBI Taxonomy" id="315347"/>
    <lineage>
        <taxon>Eukaryota</taxon>
        <taxon>Viridiplantae</taxon>
        <taxon>Streptophyta</taxon>
        <taxon>Embryophyta</taxon>
        <taxon>Tracheophyta</taxon>
        <taxon>Spermatophyta</taxon>
        <taxon>Magnoliopsida</taxon>
        <taxon>eudicotyledons</taxon>
        <taxon>Gunneridae</taxon>
        <taxon>Pentapetalae</taxon>
        <taxon>asterids</taxon>
        <taxon>lamiids</taxon>
        <taxon>Solanales</taxon>
        <taxon>Solanaceae</taxon>
        <taxon>Solanoideae</taxon>
        <taxon>Solaneae</taxon>
        <taxon>Solanum</taxon>
    </lineage>
</organism>
<dbReference type="EMBL" id="CP133614">
    <property type="protein sequence ID" value="WMV20386.1"/>
    <property type="molecule type" value="Genomic_DNA"/>
</dbReference>
<protein>
    <submittedName>
        <fullName evidence="1">Uncharacterized protein</fullName>
    </submittedName>
</protein>
<gene>
    <name evidence="1" type="ORF">MTR67_013771</name>
</gene>
<dbReference type="Proteomes" id="UP001234989">
    <property type="component" value="Chromosome 3"/>
</dbReference>
<name>A0AAF0QBV5_SOLVR</name>
<reference evidence="1" key="1">
    <citation type="submission" date="2023-08" db="EMBL/GenBank/DDBJ databases">
        <title>A de novo genome assembly of Solanum verrucosum Schlechtendal, a Mexican diploid species geographically isolated from the other diploid A-genome species in potato relatives.</title>
        <authorList>
            <person name="Hosaka K."/>
        </authorList>
    </citation>
    <scope>NUCLEOTIDE SEQUENCE</scope>
    <source>
        <tissue evidence="1">Young leaves</tissue>
    </source>
</reference>
<evidence type="ECO:0000313" key="2">
    <source>
        <dbReference type="Proteomes" id="UP001234989"/>
    </source>
</evidence>
<evidence type="ECO:0000313" key="1">
    <source>
        <dbReference type="EMBL" id="WMV20386.1"/>
    </source>
</evidence>
<proteinExistence type="predicted"/>
<accession>A0AAF0QBV5</accession>